<dbReference type="Gene3D" id="3.40.50.1820">
    <property type="entry name" value="alpha/beta hydrolase"/>
    <property type="match status" value="1"/>
</dbReference>
<keyword evidence="4" id="KW-1185">Reference proteome</keyword>
<dbReference type="PANTHER" id="PTHR46082">
    <property type="entry name" value="ATP/GTP-BINDING PROTEIN-RELATED"/>
    <property type="match status" value="1"/>
</dbReference>
<evidence type="ECO:0000256" key="1">
    <source>
        <dbReference type="SAM" id="MobiDB-lite"/>
    </source>
</evidence>
<organism evidence="3 4">
    <name type="scientific">Clonostachys chloroleuca</name>
    <dbReference type="NCBI Taxonomy" id="1926264"/>
    <lineage>
        <taxon>Eukaryota</taxon>
        <taxon>Fungi</taxon>
        <taxon>Dikarya</taxon>
        <taxon>Ascomycota</taxon>
        <taxon>Pezizomycotina</taxon>
        <taxon>Sordariomycetes</taxon>
        <taxon>Hypocreomycetidae</taxon>
        <taxon>Hypocreales</taxon>
        <taxon>Bionectriaceae</taxon>
        <taxon>Clonostachys</taxon>
    </lineage>
</organism>
<accession>A0AA35Q9J6</accession>
<dbReference type="SUPFAM" id="SSF53474">
    <property type="entry name" value="alpha/beta-Hydrolases"/>
    <property type="match status" value="1"/>
</dbReference>
<dbReference type="SUPFAM" id="SSF48452">
    <property type="entry name" value="TPR-like"/>
    <property type="match status" value="3"/>
</dbReference>
<dbReference type="InterPro" id="IPR027417">
    <property type="entry name" value="P-loop_NTPase"/>
</dbReference>
<dbReference type="InterPro" id="IPR029058">
    <property type="entry name" value="AB_hydrolase_fold"/>
</dbReference>
<dbReference type="InterPro" id="IPR053137">
    <property type="entry name" value="NLR-like"/>
</dbReference>
<evidence type="ECO:0000313" key="3">
    <source>
        <dbReference type="EMBL" id="CAI6096479.1"/>
    </source>
</evidence>
<dbReference type="Gene3D" id="1.25.40.10">
    <property type="entry name" value="Tetratricopeptide repeat domain"/>
    <property type="match status" value="3"/>
</dbReference>
<dbReference type="EMBL" id="CABFNP030001282">
    <property type="protein sequence ID" value="CAI6096479.1"/>
    <property type="molecule type" value="Genomic_DNA"/>
</dbReference>
<dbReference type="Proteomes" id="UP001160390">
    <property type="component" value="Unassembled WGS sequence"/>
</dbReference>
<gene>
    <name evidence="3" type="ORF">CCHLO57077_00009156</name>
</gene>
<dbReference type="PANTHER" id="PTHR46082:SF6">
    <property type="entry name" value="AAA+ ATPASE DOMAIN-CONTAINING PROTEIN-RELATED"/>
    <property type="match status" value="1"/>
</dbReference>
<name>A0AA35Q9J6_9HYPO</name>
<dbReference type="Pfam" id="PF13374">
    <property type="entry name" value="TPR_10"/>
    <property type="match status" value="1"/>
</dbReference>
<feature type="compositionally biased region" description="Basic and acidic residues" evidence="1">
    <location>
        <begin position="66"/>
        <end position="77"/>
    </location>
</feature>
<dbReference type="InterPro" id="IPR019734">
    <property type="entry name" value="TPR_rpt"/>
</dbReference>
<proteinExistence type="predicted"/>
<dbReference type="Gene3D" id="3.40.50.300">
    <property type="entry name" value="P-loop containing nucleotide triphosphate hydrolases"/>
    <property type="match status" value="1"/>
</dbReference>
<dbReference type="Pfam" id="PF13424">
    <property type="entry name" value="TPR_12"/>
    <property type="match status" value="5"/>
</dbReference>
<feature type="domain" description="NB-ARC" evidence="2">
    <location>
        <begin position="360"/>
        <end position="518"/>
    </location>
</feature>
<dbReference type="Pfam" id="PF00931">
    <property type="entry name" value="NB-ARC"/>
    <property type="match status" value="1"/>
</dbReference>
<reference evidence="3" key="1">
    <citation type="submission" date="2023-01" db="EMBL/GenBank/DDBJ databases">
        <authorList>
            <person name="Piombo E."/>
        </authorList>
    </citation>
    <scope>NUCLEOTIDE SEQUENCE</scope>
</reference>
<dbReference type="GO" id="GO:0043531">
    <property type="term" value="F:ADP binding"/>
    <property type="evidence" value="ECO:0007669"/>
    <property type="project" value="InterPro"/>
</dbReference>
<evidence type="ECO:0000313" key="4">
    <source>
        <dbReference type="Proteomes" id="UP001160390"/>
    </source>
</evidence>
<comment type="caution">
    <text evidence="3">The sequence shown here is derived from an EMBL/GenBank/DDBJ whole genome shotgun (WGS) entry which is preliminary data.</text>
</comment>
<dbReference type="SMART" id="SM00028">
    <property type="entry name" value="TPR"/>
    <property type="match status" value="10"/>
</dbReference>
<feature type="region of interest" description="Disordered" evidence="1">
    <location>
        <begin position="37"/>
        <end position="87"/>
    </location>
</feature>
<dbReference type="InterPro" id="IPR002182">
    <property type="entry name" value="NB-ARC"/>
</dbReference>
<evidence type="ECO:0000259" key="2">
    <source>
        <dbReference type="Pfam" id="PF00931"/>
    </source>
</evidence>
<feature type="compositionally biased region" description="Basic and acidic residues" evidence="1">
    <location>
        <begin position="43"/>
        <end position="55"/>
    </location>
</feature>
<protein>
    <recommendedName>
        <fullName evidence="2">NB-ARC domain-containing protein</fullName>
    </recommendedName>
</protein>
<dbReference type="AlphaFoldDB" id="A0AA35Q9J6"/>
<sequence length="1212" mass="136147">MVTVNRSGFTLLGKDVARSEPPRWNIIFIHGLRGHPQNTWGRGSDEGRDAEREPPPKPTSRIKTLFKRDKSRLRADRSSSWPSSPQPRPFWPHEFLPHDIPEAIVWTYGYNSEVISGVFTPNNENSVFQHGRDLAGRFEREIKNEHPVIFVAHSLGGIILKEAIRKSQVCRSRTKLVVFLGTPHRGSRAAGWGVTAAKLARLAFSPNIKLVESLDVNSLELDTIHEEFVNIVHDFQLQIHSFQEGRPMSTIPGHVEKIVDDFSSRLGLPQAFEKVETLDADHKQMVKCTGREDDRYRTIRGVMQHFVHRPPVEASSAARITNMTASLSLGAGAPHLDAIKTDRVFFCIPFMLNPRFVGRDKILSRISTTLFTNNGYDRLALVGLGGIGKSQIAIQFAFWVSENKPEVSVFWLSALSRASFEQTCREIVTQCDIRQSSATDNNDATALVQQYLSSKASGKWVLILDNVDDAQILGRPIHYFLPKRRDGLMLFTTRSQEIAADLATSEVIRIPEMCPAEAKGYLEKLLIQKDLIEDEAGTGALLRTLTHLPLAITQAAAYINRNSVSIAQYLDLIDRADGNMVELLSSEFHDETRYPESANAVVASWLVSFNRISETDTTAIRFLSFIAWIEPKAIPQSMFPEESEIQLRRAIGTLLGYGFLSQRKENGIYDMHSLVHLVTQTWNSNHGENSCTLREAMSQIVMVFPSVDWENREVWRQYLPHSLRALQKADTLEHEGSRLGHLVALSLHEDRREQVAIEVLERVLQFWNEALAEDHPSRLASQHALALAYQDNGQVKEAVSLLEKVVLIKSDLLADDHPSRLASQHALAIAYQDNGQIKEAVRLLEKVVLIKSDLLADDHLSRLASQHALAIAYRDNGQIKEAVNLLEKVVSIRSDLADNHPSRLASQHALAIAYRDNRQIKEAVNLLEKVVLIESDLLADDHPSRLASQHSLAIAYRDNGQIKEAVNLLEKVVLIESDLLADDHPSRLASQHSLAIAYRDNRQIKEAVNLLEKVVLIKSDLLADDHPSRLASQHSLALAYRDNRQIKEAVNLLEKVVLIESDLLADDHPSRLASQHELAIAYRDNGQIKEAVNLLEKVVSIRSDLADDHLSRLVSQHALALAYQDNRQVKEAVSLLEKVVLIESDLLADDHPNRLASQHALALAYSDDGQIDDAIELLEQVVSIRQRTLPEGHLERLASEEKLKAFHQAYHE</sequence>
<dbReference type="InterPro" id="IPR011990">
    <property type="entry name" value="TPR-like_helical_dom_sf"/>
</dbReference>
<dbReference type="SUPFAM" id="SSF52540">
    <property type="entry name" value="P-loop containing nucleoside triphosphate hydrolases"/>
    <property type="match status" value="1"/>
</dbReference>